<dbReference type="RefSeq" id="WP_193445317.1">
    <property type="nucleotide sequence ID" value="NZ_BSOQ01000011.1"/>
</dbReference>
<protein>
    <submittedName>
        <fullName evidence="3">Alpha/beta hydrolase</fullName>
    </submittedName>
</protein>
<dbReference type="EMBL" id="CP140637">
    <property type="protein sequence ID" value="WRW39095.1"/>
    <property type="molecule type" value="Genomic_DNA"/>
</dbReference>
<organism evidence="3 4">
    <name type="scientific">Rhizobium indigoferae</name>
    <dbReference type="NCBI Taxonomy" id="158891"/>
    <lineage>
        <taxon>Bacteria</taxon>
        <taxon>Pseudomonadati</taxon>
        <taxon>Pseudomonadota</taxon>
        <taxon>Alphaproteobacteria</taxon>
        <taxon>Hyphomicrobiales</taxon>
        <taxon>Rhizobiaceae</taxon>
        <taxon>Rhizobium/Agrobacterium group</taxon>
        <taxon>Rhizobium</taxon>
    </lineage>
</organism>
<evidence type="ECO:0000313" key="3">
    <source>
        <dbReference type="EMBL" id="WRW39095.1"/>
    </source>
</evidence>
<dbReference type="InterPro" id="IPR000073">
    <property type="entry name" value="AB_hydrolase_1"/>
</dbReference>
<keyword evidence="3" id="KW-0614">Plasmid</keyword>
<dbReference type="PANTHER" id="PTHR43798">
    <property type="entry name" value="MONOACYLGLYCEROL LIPASE"/>
    <property type="match status" value="1"/>
</dbReference>
<gene>
    <name evidence="3" type="ORF">U5G49_006135</name>
</gene>
<geneLocation type="plasmid" evidence="3 4">
    <name>pRinCIP108029d</name>
</geneLocation>
<dbReference type="InterPro" id="IPR050266">
    <property type="entry name" value="AB_hydrolase_sf"/>
</dbReference>
<reference evidence="3 4" key="1">
    <citation type="submission" date="2023-12" db="EMBL/GenBank/DDBJ databases">
        <authorList>
            <person name="Menendez E."/>
            <person name="Kaur S."/>
            <person name="Flores-Felix J.D."/>
            <person name="diCenzo G.C."/>
            <person name="Peix A."/>
            <person name="Velazquez E."/>
        </authorList>
    </citation>
    <scope>NUCLEOTIDE SEQUENCE [LARGE SCALE GENOMIC DNA]</scope>
    <source>
        <strain evidence="3 4">CIP 108029</strain>
        <plasmid evidence="3 4">pRinCIP108029d</plasmid>
    </source>
</reference>
<feature type="domain" description="AB hydrolase-1" evidence="2">
    <location>
        <begin position="23"/>
        <end position="127"/>
    </location>
</feature>
<accession>A0ABZ1DU60</accession>
<keyword evidence="1 3" id="KW-0378">Hydrolase</keyword>
<dbReference type="SUPFAM" id="SSF53474">
    <property type="entry name" value="alpha/beta-Hydrolases"/>
    <property type="match status" value="1"/>
</dbReference>
<evidence type="ECO:0000256" key="1">
    <source>
        <dbReference type="ARBA" id="ARBA00022801"/>
    </source>
</evidence>
<keyword evidence="4" id="KW-1185">Reference proteome</keyword>
<sequence>MKKTFETSDGATLAYTDEGSGEVLILLPGWSQSAAMFRHQIAHFARNRRVVALDFRGHGQSPHATHGYRIYRFAGDVQELMRHEQIERADIVGWSMGASVVWAMIDMFGTRHFNRLVFVDEPASVMRQAGMSEQDAVNAGALFDSTTMLAIAEQIIGADGHATRGAFLDSMVTKQIPADLKEWLLAENLRVDPGQVASLFVNHCTIDWSDIFTRIDRPTLIVGGRASHVDARSQEWIHGQIAGSTLIIFEDNQGGAHFPFLEAPDRFNELLSSFLLSS</sequence>
<evidence type="ECO:0000313" key="4">
    <source>
        <dbReference type="Proteomes" id="UP001322785"/>
    </source>
</evidence>
<dbReference type="Proteomes" id="UP001322785">
    <property type="component" value="Plasmid pRinCIP108029d"/>
</dbReference>
<proteinExistence type="predicted"/>
<dbReference type="PANTHER" id="PTHR43798:SF31">
    <property type="entry name" value="AB HYDROLASE SUPERFAMILY PROTEIN YCLE"/>
    <property type="match status" value="1"/>
</dbReference>
<evidence type="ECO:0000259" key="2">
    <source>
        <dbReference type="Pfam" id="PF00561"/>
    </source>
</evidence>
<dbReference type="Gene3D" id="3.40.50.1820">
    <property type="entry name" value="alpha/beta hydrolase"/>
    <property type="match status" value="1"/>
</dbReference>
<dbReference type="InterPro" id="IPR029058">
    <property type="entry name" value="AB_hydrolase_fold"/>
</dbReference>
<name>A0ABZ1DU60_9HYPH</name>
<dbReference type="Pfam" id="PF00561">
    <property type="entry name" value="Abhydrolase_1"/>
    <property type="match status" value="1"/>
</dbReference>
<dbReference type="GO" id="GO:0016787">
    <property type="term" value="F:hydrolase activity"/>
    <property type="evidence" value="ECO:0007669"/>
    <property type="project" value="UniProtKB-KW"/>
</dbReference>